<organism evidence="2 3">
    <name type="scientific">Thermoproteota archaeon</name>
    <dbReference type="NCBI Taxonomy" id="2056631"/>
    <lineage>
        <taxon>Archaea</taxon>
        <taxon>Thermoproteota</taxon>
    </lineage>
</organism>
<dbReference type="Gene3D" id="3.10.620.30">
    <property type="match status" value="1"/>
</dbReference>
<feature type="coiled-coil region" evidence="1">
    <location>
        <begin position="114"/>
        <end position="162"/>
    </location>
</feature>
<evidence type="ECO:0000313" key="3">
    <source>
        <dbReference type="Proteomes" id="UP000272051"/>
    </source>
</evidence>
<dbReference type="AlphaFoldDB" id="A0A497EXF8"/>
<evidence type="ECO:0000256" key="1">
    <source>
        <dbReference type="SAM" id="Coils"/>
    </source>
</evidence>
<protein>
    <recommendedName>
        <fullName evidence="4">Transglutaminase-like domain-containing protein</fullName>
    </recommendedName>
</protein>
<gene>
    <name evidence="2" type="ORF">DRJ33_04995</name>
</gene>
<accession>A0A497EXF8</accession>
<dbReference type="Proteomes" id="UP000272051">
    <property type="component" value="Unassembled WGS sequence"/>
</dbReference>
<keyword evidence="1" id="KW-0175">Coiled coil</keyword>
<sequence length="390" mass="44585">MEGREKRLLALLITVLLVQIAVVGYIHVQLTLVNESLRKTAMEIQALENSSQGFFKGLEMLNYTVNSLLLNLSTLNVRLGTVEEELSNLSLSYSLLANKLLDLEENLSKHVCLYQDLLKNYTTLQQEHQQLLKNYTELLAENKHLEEELELKHNESEEYSKKLADQLSEIVYARSFKVYNYRQDLYKEIELKIAAQDYLSYRLNVTREHAVIEDRIEQLKAMFTVFITYDDKYIIQIAQELRELAGNNDELYANLVLQLVHQIKYMRTLYCKYPLETIVEGVGDCDNLAVLAASIMKAGGLDVVLILCKVSLDGVSFSAHAMVGLALDSEPKMPVSYGRTPQYVGYEGKFYYLCECTYSSDASPWDFKVRGSLVGDNPWKVINDIIILPT</sequence>
<evidence type="ECO:0008006" key="4">
    <source>
        <dbReference type="Google" id="ProtNLM"/>
    </source>
</evidence>
<proteinExistence type="predicted"/>
<name>A0A497EXF8_9CREN</name>
<evidence type="ECO:0000313" key="2">
    <source>
        <dbReference type="EMBL" id="RLE51877.1"/>
    </source>
</evidence>
<reference evidence="2 3" key="1">
    <citation type="submission" date="2018-06" db="EMBL/GenBank/DDBJ databases">
        <title>Extensive metabolic versatility and redundancy in microbially diverse, dynamic hydrothermal sediments.</title>
        <authorList>
            <person name="Dombrowski N."/>
            <person name="Teske A."/>
            <person name="Baker B.J."/>
        </authorList>
    </citation>
    <scope>NUCLEOTIDE SEQUENCE [LARGE SCALE GENOMIC DNA]</scope>
    <source>
        <strain evidence="2">B34_G17</strain>
    </source>
</reference>
<comment type="caution">
    <text evidence="2">The sequence shown here is derived from an EMBL/GenBank/DDBJ whole genome shotgun (WGS) entry which is preliminary data.</text>
</comment>
<dbReference type="EMBL" id="QMQX01000080">
    <property type="protein sequence ID" value="RLE51877.1"/>
    <property type="molecule type" value="Genomic_DNA"/>
</dbReference>